<protein>
    <submittedName>
        <fullName evidence="2">Uncharacterized protein</fullName>
    </submittedName>
</protein>
<reference evidence="2" key="1">
    <citation type="journal article" date="2020" name="Stud. Mycol.">
        <title>101 Dothideomycetes genomes: a test case for predicting lifestyles and emergence of pathogens.</title>
        <authorList>
            <person name="Haridas S."/>
            <person name="Albert R."/>
            <person name="Binder M."/>
            <person name="Bloem J."/>
            <person name="Labutti K."/>
            <person name="Salamov A."/>
            <person name="Andreopoulos B."/>
            <person name="Baker S."/>
            <person name="Barry K."/>
            <person name="Bills G."/>
            <person name="Bluhm B."/>
            <person name="Cannon C."/>
            <person name="Castanera R."/>
            <person name="Culley D."/>
            <person name="Daum C."/>
            <person name="Ezra D."/>
            <person name="Gonzalez J."/>
            <person name="Henrissat B."/>
            <person name="Kuo A."/>
            <person name="Liang C."/>
            <person name="Lipzen A."/>
            <person name="Lutzoni F."/>
            <person name="Magnuson J."/>
            <person name="Mondo S."/>
            <person name="Nolan M."/>
            <person name="Ohm R."/>
            <person name="Pangilinan J."/>
            <person name="Park H.-J."/>
            <person name="Ramirez L."/>
            <person name="Alfaro M."/>
            <person name="Sun H."/>
            <person name="Tritt A."/>
            <person name="Yoshinaga Y."/>
            <person name="Zwiers L.-H."/>
            <person name="Turgeon B."/>
            <person name="Goodwin S."/>
            <person name="Spatafora J."/>
            <person name="Crous P."/>
            <person name="Grigoriev I."/>
        </authorList>
    </citation>
    <scope>NUCLEOTIDE SEQUENCE</scope>
    <source>
        <strain evidence="2">HMLAC05119</strain>
    </source>
</reference>
<dbReference type="EMBL" id="ML979137">
    <property type="protein sequence ID" value="KAF1914978.1"/>
    <property type="molecule type" value="Genomic_DNA"/>
</dbReference>
<proteinExistence type="predicted"/>
<name>A0A6A5QJH0_AMPQU</name>
<keyword evidence="1" id="KW-0732">Signal</keyword>
<keyword evidence="3" id="KW-1185">Reference proteome</keyword>
<evidence type="ECO:0000313" key="3">
    <source>
        <dbReference type="Proteomes" id="UP000800096"/>
    </source>
</evidence>
<feature type="signal peptide" evidence="1">
    <location>
        <begin position="1"/>
        <end position="20"/>
    </location>
</feature>
<feature type="chain" id="PRO_5025493560" evidence="1">
    <location>
        <begin position="21"/>
        <end position="132"/>
    </location>
</feature>
<dbReference type="AlphaFoldDB" id="A0A6A5QJH0"/>
<evidence type="ECO:0000256" key="1">
    <source>
        <dbReference type="SAM" id="SignalP"/>
    </source>
</evidence>
<sequence>MQFTIRAIVLLSVLAHTSLAGDYAFYICDTPLCQIQNLTVVKDKEDPACHTVTTKHPTDVVFDFSDHRGTEASSHIQAACLGGFRDENCGTKGGEVRYEFNSISVGETLKYPRELNGIKSVRVSKGPCSQDP</sequence>
<accession>A0A6A5QJH0</accession>
<gene>
    <name evidence="2" type="ORF">BDU57DRAFT_309685</name>
</gene>
<dbReference type="Proteomes" id="UP000800096">
    <property type="component" value="Unassembled WGS sequence"/>
</dbReference>
<evidence type="ECO:0000313" key="2">
    <source>
        <dbReference type="EMBL" id="KAF1914978.1"/>
    </source>
</evidence>
<organism evidence="2 3">
    <name type="scientific">Ampelomyces quisqualis</name>
    <name type="common">Powdery mildew agent</name>
    <dbReference type="NCBI Taxonomy" id="50730"/>
    <lineage>
        <taxon>Eukaryota</taxon>
        <taxon>Fungi</taxon>
        <taxon>Dikarya</taxon>
        <taxon>Ascomycota</taxon>
        <taxon>Pezizomycotina</taxon>
        <taxon>Dothideomycetes</taxon>
        <taxon>Pleosporomycetidae</taxon>
        <taxon>Pleosporales</taxon>
        <taxon>Pleosporineae</taxon>
        <taxon>Phaeosphaeriaceae</taxon>
        <taxon>Ampelomyces</taxon>
    </lineage>
</organism>